<gene>
    <name evidence="3" type="ORF">YQE_05018</name>
</gene>
<dbReference type="OMA" id="QFETEND"/>
<dbReference type="PROSITE" id="PS51257">
    <property type="entry name" value="PROKAR_LIPOPROTEIN"/>
    <property type="match status" value="1"/>
</dbReference>
<evidence type="ECO:0000313" key="3">
    <source>
        <dbReference type="EMBL" id="ENN78517.1"/>
    </source>
</evidence>
<feature type="signal peptide" evidence="2">
    <location>
        <begin position="1"/>
        <end position="19"/>
    </location>
</feature>
<protein>
    <submittedName>
        <fullName evidence="3">Uncharacterized protein</fullName>
    </submittedName>
</protein>
<keyword evidence="2" id="KW-0732">Signal</keyword>
<dbReference type="EMBL" id="KB740880">
    <property type="protein sequence ID" value="ENN78517.1"/>
    <property type="molecule type" value="Genomic_DNA"/>
</dbReference>
<dbReference type="HOGENOM" id="CLU_1490517_0_0_1"/>
<feature type="non-terminal residue" evidence="3">
    <location>
        <position position="1"/>
    </location>
</feature>
<dbReference type="AlphaFoldDB" id="N6UIP9"/>
<evidence type="ECO:0000256" key="2">
    <source>
        <dbReference type="SAM" id="SignalP"/>
    </source>
</evidence>
<sequence>MSSKLVLLGVFAFLSACVAEPPKWRSSARFSRFQRIEAAPEAQPPVPHTEYGPPPARSSTPSAPSPSYGPPSASYGPPPEIPLTTTTETAETTTDLPTTTEPLSESVAAENKTSKLQQPTGSYYIYHPSGVLQKVSYISNNDEHKMSFDVKLKYENVDPIRGPVYTYDPQTQVLQRIVGQI</sequence>
<accession>N6UIP9</accession>
<feature type="region of interest" description="Disordered" evidence="1">
    <location>
        <begin position="37"/>
        <end position="115"/>
    </location>
</feature>
<reference evidence="3" key="1">
    <citation type="journal article" date="2013" name="Genome Biol.">
        <title>Draft genome of the mountain pine beetle, Dendroctonus ponderosae Hopkins, a major forest pest.</title>
        <authorList>
            <person name="Keeling C.I."/>
            <person name="Yuen M.M."/>
            <person name="Liao N.Y."/>
            <person name="Docking T.R."/>
            <person name="Chan S.K."/>
            <person name="Taylor G.A."/>
            <person name="Palmquist D.L."/>
            <person name="Jackman S.D."/>
            <person name="Nguyen A."/>
            <person name="Li M."/>
            <person name="Henderson H."/>
            <person name="Janes J.K."/>
            <person name="Zhao Y."/>
            <person name="Pandoh P."/>
            <person name="Moore R."/>
            <person name="Sperling F.A."/>
            <person name="Huber D.P."/>
            <person name="Birol I."/>
            <person name="Jones S.J."/>
            <person name="Bohlmann J."/>
        </authorList>
    </citation>
    <scope>NUCLEOTIDE SEQUENCE</scope>
</reference>
<evidence type="ECO:0000256" key="1">
    <source>
        <dbReference type="SAM" id="MobiDB-lite"/>
    </source>
</evidence>
<name>N6UIP9_DENPD</name>
<proteinExistence type="predicted"/>
<feature type="chain" id="PRO_5009708141" evidence="2">
    <location>
        <begin position="20"/>
        <end position="181"/>
    </location>
</feature>
<feature type="compositionally biased region" description="Pro residues" evidence="1">
    <location>
        <begin position="42"/>
        <end position="56"/>
    </location>
</feature>
<dbReference type="OrthoDB" id="8197587at2759"/>
<feature type="compositionally biased region" description="Low complexity" evidence="1">
    <location>
        <begin position="82"/>
        <end position="103"/>
    </location>
</feature>
<organism evidence="3">
    <name type="scientific">Dendroctonus ponderosae</name>
    <name type="common">Mountain pine beetle</name>
    <dbReference type="NCBI Taxonomy" id="77166"/>
    <lineage>
        <taxon>Eukaryota</taxon>
        <taxon>Metazoa</taxon>
        <taxon>Ecdysozoa</taxon>
        <taxon>Arthropoda</taxon>
        <taxon>Hexapoda</taxon>
        <taxon>Insecta</taxon>
        <taxon>Pterygota</taxon>
        <taxon>Neoptera</taxon>
        <taxon>Endopterygota</taxon>
        <taxon>Coleoptera</taxon>
        <taxon>Polyphaga</taxon>
        <taxon>Cucujiformia</taxon>
        <taxon>Curculionidae</taxon>
        <taxon>Scolytinae</taxon>
        <taxon>Dendroctonus</taxon>
    </lineage>
</organism>